<comment type="caution">
    <text evidence="1">The sequence shown here is derived from an EMBL/GenBank/DDBJ whole genome shotgun (WGS) entry which is preliminary data.</text>
</comment>
<protein>
    <submittedName>
        <fullName evidence="1">DUF2892 domain-containing protein</fullName>
    </submittedName>
</protein>
<name>A0A4Q2RYX7_9HYPH</name>
<sequence>MFGPATVFRRRLSMTATASRVRERTAPEINRRIDDELRERIRFFANMPQYIDARLKTLDEEWDVERVLEANAATFSLLGLVLGSRVDRRFYGFSALVAAFLLQHAVHGWCPPLPVLRRLGFRTAAEIERERYALKALRGDFVMSGSMKRDLATILRAVGLE</sequence>
<accession>A0A4Q2RYX7</accession>
<dbReference type="OrthoDB" id="9799383at2"/>
<evidence type="ECO:0000313" key="2">
    <source>
        <dbReference type="Proteomes" id="UP000291088"/>
    </source>
</evidence>
<evidence type="ECO:0000313" key="1">
    <source>
        <dbReference type="EMBL" id="RYB92863.1"/>
    </source>
</evidence>
<organism evidence="1 2">
    <name type="scientific">Ciceribacter ferrooxidans</name>
    <dbReference type="NCBI Taxonomy" id="2509717"/>
    <lineage>
        <taxon>Bacteria</taxon>
        <taxon>Pseudomonadati</taxon>
        <taxon>Pseudomonadota</taxon>
        <taxon>Alphaproteobacteria</taxon>
        <taxon>Hyphomicrobiales</taxon>
        <taxon>Rhizobiaceae</taxon>
        <taxon>Ciceribacter</taxon>
    </lineage>
</organism>
<reference evidence="1 2" key="1">
    <citation type="submission" date="2019-01" db="EMBL/GenBank/DDBJ databases">
        <authorList>
            <person name="Deng T."/>
        </authorList>
    </citation>
    <scope>NUCLEOTIDE SEQUENCE [LARGE SCALE GENOMIC DNA]</scope>
    <source>
        <strain evidence="1 2">F8825</strain>
    </source>
</reference>
<dbReference type="EMBL" id="SDVB01000425">
    <property type="protein sequence ID" value="RYB92863.1"/>
    <property type="molecule type" value="Genomic_DNA"/>
</dbReference>
<keyword evidence="2" id="KW-1185">Reference proteome</keyword>
<proteinExistence type="predicted"/>
<dbReference type="Gene3D" id="6.10.140.1340">
    <property type="match status" value="1"/>
</dbReference>
<gene>
    <name evidence="1" type="ORF">EUU22_24995</name>
</gene>
<dbReference type="AlphaFoldDB" id="A0A4Q2RYX7"/>
<dbReference type="Proteomes" id="UP000291088">
    <property type="component" value="Unassembled WGS sequence"/>
</dbReference>